<keyword evidence="3" id="KW-1185">Reference proteome</keyword>
<feature type="compositionally biased region" description="Polar residues" evidence="1">
    <location>
        <begin position="148"/>
        <end position="165"/>
    </location>
</feature>
<organism evidence="2 3">
    <name type="scientific">Chrysodeixis includens</name>
    <name type="common">Soybean looper</name>
    <name type="synonym">Pseudoplusia includens</name>
    <dbReference type="NCBI Taxonomy" id="689277"/>
    <lineage>
        <taxon>Eukaryota</taxon>
        <taxon>Metazoa</taxon>
        <taxon>Ecdysozoa</taxon>
        <taxon>Arthropoda</taxon>
        <taxon>Hexapoda</taxon>
        <taxon>Insecta</taxon>
        <taxon>Pterygota</taxon>
        <taxon>Neoptera</taxon>
        <taxon>Endopterygota</taxon>
        <taxon>Lepidoptera</taxon>
        <taxon>Glossata</taxon>
        <taxon>Ditrysia</taxon>
        <taxon>Noctuoidea</taxon>
        <taxon>Noctuidae</taxon>
        <taxon>Plusiinae</taxon>
        <taxon>Chrysodeixis</taxon>
    </lineage>
</organism>
<evidence type="ECO:0000256" key="1">
    <source>
        <dbReference type="SAM" id="MobiDB-lite"/>
    </source>
</evidence>
<dbReference type="Proteomes" id="UP001154114">
    <property type="component" value="Chromosome 28"/>
</dbReference>
<reference evidence="2" key="1">
    <citation type="submission" date="2021-12" db="EMBL/GenBank/DDBJ databases">
        <authorList>
            <person name="King R."/>
        </authorList>
    </citation>
    <scope>NUCLEOTIDE SEQUENCE</scope>
</reference>
<name>A0A9N8L504_CHRIL</name>
<protein>
    <submittedName>
        <fullName evidence="2">Uncharacterized protein</fullName>
    </submittedName>
</protein>
<proteinExistence type="predicted"/>
<feature type="region of interest" description="Disordered" evidence="1">
    <location>
        <begin position="117"/>
        <end position="165"/>
    </location>
</feature>
<sequence>MDSKHTVEKKLHWFERSRSGIDAEDYRVGGRPSAVTACFLERVQPDKVREVIQSPLVLSYDRGGYLPDLQLSLRAVQDCCRIIRRPHDLPVPLPQRPVLRGSTLRIEPLGISHSPYEIPTAISKRPRSGPMWNSSSTSQGGGDSSISNKSRISALSRGDANTRTSGSATVYGHIASLCQMHCRSRMAAMFCGCRPYFHKGGEISVSSSSSSSFPALIPYYLWSAQHVFFFHTFLSTSSRKSHL</sequence>
<evidence type="ECO:0000313" key="3">
    <source>
        <dbReference type="Proteomes" id="UP001154114"/>
    </source>
</evidence>
<dbReference type="AlphaFoldDB" id="A0A9N8L504"/>
<gene>
    <name evidence="2" type="ORF">CINC_LOCUS8729</name>
</gene>
<dbReference type="OrthoDB" id="5874059at2759"/>
<evidence type="ECO:0000313" key="2">
    <source>
        <dbReference type="EMBL" id="CAD0206436.1"/>
    </source>
</evidence>
<dbReference type="EMBL" id="LR824031">
    <property type="protein sequence ID" value="CAD0206436.1"/>
    <property type="molecule type" value="Genomic_DNA"/>
</dbReference>
<accession>A0A9N8L504</accession>